<reference evidence="1" key="1">
    <citation type="journal article" date="2019" name="Sci. Rep.">
        <title>Draft genome of Tanacetum cinerariifolium, the natural source of mosquito coil.</title>
        <authorList>
            <person name="Yamashiro T."/>
            <person name="Shiraishi A."/>
            <person name="Satake H."/>
            <person name="Nakayama K."/>
        </authorList>
    </citation>
    <scope>NUCLEOTIDE SEQUENCE</scope>
</reference>
<accession>A0A699XA10</accession>
<sequence length="64" mass="6389">IMAASAIIVSSDESVGSTPSQVILFGDIPAVIHSTSVIAPKTFAIAHVISSAALVVETTIVASP</sequence>
<dbReference type="AlphaFoldDB" id="A0A699XA10"/>
<proteinExistence type="predicted"/>
<gene>
    <name evidence="1" type="ORF">Tci_928951</name>
</gene>
<evidence type="ECO:0000313" key="1">
    <source>
        <dbReference type="EMBL" id="GFD56982.1"/>
    </source>
</evidence>
<organism evidence="1">
    <name type="scientific">Tanacetum cinerariifolium</name>
    <name type="common">Dalmatian daisy</name>
    <name type="synonym">Chrysanthemum cinerariifolium</name>
    <dbReference type="NCBI Taxonomy" id="118510"/>
    <lineage>
        <taxon>Eukaryota</taxon>
        <taxon>Viridiplantae</taxon>
        <taxon>Streptophyta</taxon>
        <taxon>Embryophyta</taxon>
        <taxon>Tracheophyta</taxon>
        <taxon>Spermatophyta</taxon>
        <taxon>Magnoliopsida</taxon>
        <taxon>eudicotyledons</taxon>
        <taxon>Gunneridae</taxon>
        <taxon>Pentapetalae</taxon>
        <taxon>asterids</taxon>
        <taxon>campanulids</taxon>
        <taxon>Asterales</taxon>
        <taxon>Asteraceae</taxon>
        <taxon>Asteroideae</taxon>
        <taxon>Anthemideae</taxon>
        <taxon>Anthemidinae</taxon>
        <taxon>Tanacetum</taxon>
    </lineage>
</organism>
<name>A0A699XA10_TANCI</name>
<comment type="caution">
    <text evidence="1">The sequence shown here is derived from an EMBL/GenBank/DDBJ whole genome shotgun (WGS) entry which is preliminary data.</text>
</comment>
<feature type="non-terminal residue" evidence="1">
    <location>
        <position position="64"/>
    </location>
</feature>
<feature type="non-terminal residue" evidence="1">
    <location>
        <position position="1"/>
    </location>
</feature>
<dbReference type="EMBL" id="BKCJ011835583">
    <property type="protein sequence ID" value="GFD56982.1"/>
    <property type="molecule type" value="Genomic_DNA"/>
</dbReference>
<protein>
    <submittedName>
        <fullName evidence="1">Uncharacterized protein</fullName>
    </submittedName>
</protein>